<dbReference type="Proteomes" id="UP001159641">
    <property type="component" value="Unassembled WGS sequence"/>
</dbReference>
<protein>
    <submittedName>
        <fullName evidence="1">Uncharacterized protein</fullName>
    </submittedName>
</protein>
<comment type="caution">
    <text evidence="1">The sequence shown here is derived from an EMBL/GenBank/DDBJ whole genome shotgun (WGS) entry which is preliminary data.</text>
</comment>
<gene>
    <name evidence="1" type="ORF">J1605_010877</name>
</gene>
<keyword evidence="2" id="KW-1185">Reference proteome</keyword>
<evidence type="ECO:0000313" key="1">
    <source>
        <dbReference type="EMBL" id="KAJ8781619.1"/>
    </source>
</evidence>
<dbReference type="AlphaFoldDB" id="A0AB34GQ10"/>
<proteinExistence type="predicted"/>
<accession>A0AB34GQ10</accession>
<sequence length="166" mass="17871">MDPCESQLEVTSFPCPARKLRLGIFVPHSSGIPCPDPLWVCLLPAASLLEHFVCTLHISAQRANPTDLSSGQGHHRLPCRMSQKPNILLASAPPSSSYLRQRCPVPLPPPSLLPLCPMPHGASSCLHLASTPLTPLNVRIWSCGFSVQSTAMAAHSSENEKNSDHA</sequence>
<name>A0AB34GQ10_ESCRO</name>
<reference evidence="1 2" key="1">
    <citation type="submission" date="2022-11" db="EMBL/GenBank/DDBJ databases">
        <title>Whole genome sequence of Eschrichtius robustus ER-17-0199.</title>
        <authorList>
            <person name="Bruniche-Olsen A."/>
            <person name="Black A.N."/>
            <person name="Fields C.J."/>
            <person name="Walden K."/>
            <person name="Dewoody J.A."/>
        </authorList>
    </citation>
    <scope>NUCLEOTIDE SEQUENCE [LARGE SCALE GENOMIC DNA]</scope>
    <source>
        <strain evidence="1">ER-17-0199</strain>
        <tissue evidence="1">Blubber</tissue>
    </source>
</reference>
<organism evidence="1 2">
    <name type="scientific">Eschrichtius robustus</name>
    <name type="common">California gray whale</name>
    <name type="synonym">Eschrichtius gibbosus</name>
    <dbReference type="NCBI Taxonomy" id="9764"/>
    <lineage>
        <taxon>Eukaryota</taxon>
        <taxon>Metazoa</taxon>
        <taxon>Chordata</taxon>
        <taxon>Craniata</taxon>
        <taxon>Vertebrata</taxon>
        <taxon>Euteleostomi</taxon>
        <taxon>Mammalia</taxon>
        <taxon>Eutheria</taxon>
        <taxon>Laurasiatheria</taxon>
        <taxon>Artiodactyla</taxon>
        <taxon>Whippomorpha</taxon>
        <taxon>Cetacea</taxon>
        <taxon>Mysticeti</taxon>
        <taxon>Eschrichtiidae</taxon>
        <taxon>Eschrichtius</taxon>
    </lineage>
</organism>
<dbReference type="EMBL" id="JAIQCJ010002141">
    <property type="protein sequence ID" value="KAJ8781619.1"/>
    <property type="molecule type" value="Genomic_DNA"/>
</dbReference>
<evidence type="ECO:0000313" key="2">
    <source>
        <dbReference type="Proteomes" id="UP001159641"/>
    </source>
</evidence>